<keyword evidence="5 9" id="KW-0812">Transmembrane</keyword>
<evidence type="ECO:0000313" key="11">
    <source>
        <dbReference type="Proteomes" id="UP000325333"/>
    </source>
</evidence>
<dbReference type="PANTHER" id="PTHR30574:SF1">
    <property type="entry name" value="SULPHUR TRANSPORT DOMAIN-CONTAINING PROTEIN"/>
    <property type="match status" value="1"/>
</dbReference>
<feature type="transmembrane region" description="Helical" evidence="9">
    <location>
        <begin position="338"/>
        <end position="359"/>
    </location>
</feature>
<evidence type="ECO:0000313" key="10">
    <source>
        <dbReference type="EMBL" id="KAA1055951.1"/>
    </source>
</evidence>
<evidence type="ECO:0000256" key="8">
    <source>
        <dbReference type="ARBA" id="ARBA00035655"/>
    </source>
</evidence>
<dbReference type="GO" id="GO:0005886">
    <property type="term" value="C:plasma membrane"/>
    <property type="evidence" value="ECO:0007669"/>
    <property type="project" value="UniProtKB-SubCell"/>
</dbReference>
<feature type="transmembrane region" description="Helical" evidence="9">
    <location>
        <begin position="400"/>
        <end position="425"/>
    </location>
</feature>
<feature type="transmembrane region" description="Helical" evidence="9">
    <location>
        <begin position="305"/>
        <end position="326"/>
    </location>
</feature>
<name>A0A5B0KVC9_9PROT</name>
<accession>A0A5B0KVC9</accession>
<dbReference type="Pfam" id="PF04143">
    <property type="entry name" value="Sulf_transp"/>
    <property type="match status" value="1"/>
</dbReference>
<proteinExistence type="inferred from homology"/>
<feature type="transmembrane region" description="Helical" evidence="9">
    <location>
        <begin position="277"/>
        <end position="299"/>
    </location>
</feature>
<evidence type="ECO:0000256" key="7">
    <source>
        <dbReference type="ARBA" id="ARBA00023136"/>
    </source>
</evidence>
<evidence type="ECO:0000256" key="2">
    <source>
        <dbReference type="ARBA" id="ARBA00022448"/>
    </source>
</evidence>
<keyword evidence="4" id="KW-0997">Cell inner membrane</keyword>
<keyword evidence="3" id="KW-1003">Cell membrane</keyword>
<feature type="transmembrane region" description="Helical" evidence="9">
    <location>
        <begin position="85"/>
        <end position="110"/>
    </location>
</feature>
<comment type="similarity">
    <text evidence="8">Belongs to the TsuA/YedE (TC 9.B.102) family.</text>
</comment>
<sequence>MRRTAFPVESIPLSTETNQAIAFINVSFLLFWSVGMTDTTLGRAAGSATLLPGIDWRVVTVALLALVGGGLWIGDAVSGRQAALYLVGGVLGLVLYHALFGFTSAFRVFIADRRGAGLRAQMVMLAVACALFFPVLAAGTLFGTPVKGLVSPVGLSVVAGAFLFGIGMQLGGGCASGTLFTVGGGSTRMVVTLAFFIVGSVLGAYHLPWWQAQWTAAPVSVVAAWGWPVALAVNLAIFAAVYAGTLALEKRRHGRLIEGAPARTEGLRRFLRGPWPLVWGAVALAVLNFATLALAGRPWGITSAFALWGSKGLAALGVDVASWPFWQAPAQAKALQESVLADVTSVMDFGIILGALLAAGLAGKFAPVWKLPLRSLVAAVIGGLLLGYGSRLAYGCNIGAYFSGIASGSLHGWVWIVAALAGNYLGTALRPFFGLEVERTPRPTAC</sequence>
<gene>
    <name evidence="10" type="ORF">FH063_004926</name>
</gene>
<feature type="transmembrane region" description="Helical" evidence="9">
    <location>
        <begin position="227"/>
        <end position="248"/>
    </location>
</feature>
<keyword evidence="6 9" id="KW-1133">Transmembrane helix</keyword>
<feature type="transmembrane region" description="Helical" evidence="9">
    <location>
        <begin position="20"/>
        <end position="42"/>
    </location>
</feature>
<evidence type="ECO:0000256" key="1">
    <source>
        <dbReference type="ARBA" id="ARBA00004429"/>
    </source>
</evidence>
<evidence type="ECO:0000256" key="9">
    <source>
        <dbReference type="SAM" id="Phobius"/>
    </source>
</evidence>
<dbReference type="Proteomes" id="UP000325333">
    <property type="component" value="Unassembled WGS sequence"/>
</dbReference>
<reference evidence="10 11" key="1">
    <citation type="submission" date="2019-07" db="EMBL/GenBank/DDBJ databases">
        <title>Genome sequencing of the stress-tolerant strain Azospirillum brasilense Az19.</title>
        <authorList>
            <person name="Maroniche G.A."/>
            <person name="Garcia J.E."/>
            <person name="Pagnussat L."/>
            <person name="Amenta M."/>
            <person name="Creus C.M."/>
        </authorList>
    </citation>
    <scope>NUCLEOTIDE SEQUENCE [LARGE SCALE GENOMIC DNA]</scope>
    <source>
        <strain evidence="10 11">Az19</strain>
    </source>
</reference>
<comment type="subcellular location">
    <subcellularLocation>
        <location evidence="1">Cell inner membrane</location>
        <topology evidence="1">Multi-pass membrane protein</topology>
    </subcellularLocation>
</comment>
<dbReference type="PANTHER" id="PTHR30574">
    <property type="entry name" value="INNER MEMBRANE PROTEIN YEDE"/>
    <property type="match status" value="1"/>
</dbReference>
<organism evidence="10 11">
    <name type="scientific">Azospirillum argentinense</name>
    <dbReference type="NCBI Taxonomy" id="2970906"/>
    <lineage>
        <taxon>Bacteria</taxon>
        <taxon>Pseudomonadati</taxon>
        <taxon>Pseudomonadota</taxon>
        <taxon>Alphaproteobacteria</taxon>
        <taxon>Rhodospirillales</taxon>
        <taxon>Azospirillaceae</taxon>
        <taxon>Azospirillum</taxon>
    </lineage>
</organism>
<dbReference type="InterPro" id="IPR007272">
    <property type="entry name" value="Sulf_transp_TsuA/YedE"/>
</dbReference>
<feature type="transmembrane region" description="Helical" evidence="9">
    <location>
        <begin position="371"/>
        <end position="388"/>
    </location>
</feature>
<feature type="transmembrane region" description="Helical" evidence="9">
    <location>
        <begin position="122"/>
        <end position="143"/>
    </location>
</feature>
<keyword evidence="2" id="KW-0813">Transport</keyword>
<comment type="caution">
    <text evidence="10">The sequence shown here is derived from an EMBL/GenBank/DDBJ whole genome shotgun (WGS) entry which is preliminary data.</text>
</comment>
<evidence type="ECO:0000256" key="3">
    <source>
        <dbReference type="ARBA" id="ARBA00022475"/>
    </source>
</evidence>
<evidence type="ECO:0000256" key="5">
    <source>
        <dbReference type="ARBA" id="ARBA00022692"/>
    </source>
</evidence>
<feature type="transmembrane region" description="Helical" evidence="9">
    <location>
        <begin position="54"/>
        <end position="73"/>
    </location>
</feature>
<dbReference type="AlphaFoldDB" id="A0A5B0KVC9"/>
<evidence type="ECO:0000256" key="6">
    <source>
        <dbReference type="ARBA" id="ARBA00022989"/>
    </source>
</evidence>
<evidence type="ECO:0000256" key="4">
    <source>
        <dbReference type="ARBA" id="ARBA00022519"/>
    </source>
</evidence>
<keyword evidence="7 9" id="KW-0472">Membrane</keyword>
<dbReference type="EMBL" id="VEWN01000005">
    <property type="protein sequence ID" value="KAA1055951.1"/>
    <property type="molecule type" value="Genomic_DNA"/>
</dbReference>
<protein>
    <submittedName>
        <fullName evidence="10">Uncharacterized protein</fullName>
    </submittedName>
</protein>
<feature type="transmembrane region" description="Helical" evidence="9">
    <location>
        <begin position="189"/>
        <end position="207"/>
    </location>
</feature>